<evidence type="ECO:0000313" key="2">
    <source>
        <dbReference type="Proteomes" id="UP000054721"/>
    </source>
</evidence>
<sequence>MAKKSTQPECSLEWALNILMEYDEENSSHFELKKSHSKYISVFEVFRCKRLSMFLGRVSVQNYAKLA</sequence>
<keyword evidence="2" id="KW-1185">Reference proteome</keyword>
<accession>A0A0V1LU03</accession>
<evidence type="ECO:0000313" key="1">
    <source>
        <dbReference type="EMBL" id="KRZ62897.1"/>
    </source>
</evidence>
<gene>
    <name evidence="1" type="ORF">T02_5324</name>
</gene>
<comment type="caution">
    <text evidence="1">The sequence shown here is derived from an EMBL/GenBank/DDBJ whole genome shotgun (WGS) entry which is preliminary data.</text>
</comment>
<protein>
    <submittedName>
        <fullName evidence="1">Uncharacterized protein</fullName>
    </submittedName>
</protein>
<dbReference type="AlphaFoldDB" id="A0A0V1LU03"/>
<reference evidence="1 2" key="1">
    <citation type="submission" date="2015-05" db="EMBL/GenBank/DDBJ databases">
        <title>Evolution of Trichinella species and genotypes.</title>
        <authorList>
            <person name="Korhonen P.K."/>
            <person name="Edoardo P."/>
            <person name="Giuseppe L.R."/>
            <person name="Gasser R.B."/>
        </authorList>
    </citation>
    <scope>NUCLEOTIDE SEQUENCE [LARGE SCALE GENOMIC DNA]</scope>
    <source>
        <strain evidence="1">ISS10</strain>
    </source>
</reference>
<organism evidence="1 2">
    <name type="scientific">Trichinella nativa</name>
    <dbReference type="NCBI Taxonomy" id="6335"/>
    <lineage>
        <taxon>Eukaryota</taxon>
        <taxon>Metazoa</taxon>
        <taxon>Ecdysozoa</taxon>
        <taxon>Nematoda</taxon>
        <taxon>Enoplea</taxon>
        <taxon>Dorylaimia</taxon>
        <taxon>Trichinellida</taxon>
        <taxon>Trichinellidae</taxon>
        <taxon>Trichinella</taxon>
    </lineage>
</organism>
<dbReference type="Proteomes" id="UP000054721">
    <property type="component" value="Unassembled WGS sequence"/>
</dbReference>
<proteinExistence type="predicted"/>
<dbReference type="EMBL" id="JYDW01000005">
    <property type="protein sequence ID" value="KRZ62897.1"/>
    <property type="molecule type" value="Genomic_DNA"/>
</dbReference>
<name>A0A0V1LU03_9BILA</name>